<comment type="caution">
    <text evidence="1">The sequence shown here is derived from an EMBL/GenBank/DDBJ whole genome shotgun (WGS) entry which is preliminary data.</text>
</comment>
<accession>A0ACC2DDM4</accession>
<reference evidence="2" key="1">
    <citation type="journal article" date="2024" name="Proc. Natl. Acad. Sci. U.S.A.">
        <title>Extraordinary preservation of gene collinearity over three hundred million years revealed in homosporous lycophytes.</title>
        <authorList>
            <person name="Li C."/>
            <person name="Wickell D."/>
            <person name="Kuo L.Y."/>
            <person name="Chen X."/>
            <person name="Nie B."/>
            <person name="Liao X."/>
            <person name="Peng D."/>
            <person name="Ji J."/>
            <person name="Jenkins J."/>
            <person name="Williams M."/>
            <person name="Shu S."/>
            <person name="Plott C."/>
            <person name="Barry K."/>
            <person name="Rajasekar S."/>
            <person name="Grimwood J."/>
            <person name="Han X."/>
            <person name="Sun S."/>
            <person name="Hou Z."/>
            <person name="He W."/>
            <person name="Dai G."/>
            <person name="Sun C."/>
            <person name="Schmutz J."/>
            <person name="Leebens-Mack J.H."/>
            <person name="Li F.W."/>
            <person name="Wang L."/>
        </authorList>
    </citation>
    <scope>NUCLEOTIDE SEQUENCE [LARGE SCALE GENOMIC DNA]</scope>
    <source>
        <strain evidence="2">cv. PW_Plant_1</strain>
    </source>
</reference>
<sequence>MPDENMMDPEMSQVNFRATTIDADRSCVCPNSLSRTSSVSSPGSISGIPSVAAAAAGSSTGSSCYGNFLWNVVGESLNCQLIEEDSQLQLALARRFSAASAAMDDPDFSLIGNTRALAGGRRVETMEYRYWVTNCLSYEDRIDDGFYDIWGMSPYVWSMCTDSNELGHMPLLDELRSVHPSSDLSIEVVLVDRKTDPDLRELEDEVLRMAYSSDEIADLASKLGKLVANVMGGSVLTEEDLLEGWLIYTGKLMQLSGSIVLPIGALRQGLCRHRALLFKVLADSVGLPCRLVRGNSYCSKFDAGMAVVKDSDDRECMVDLYNEPGLLLPLDERTVVPPAVIAPPLQFESSSPFVGHNSKVKNQFSCDLRSRLDAVNRVGYPLVNLTELPNYSVATCPYRRNAVESHVALTAAQDLYSEGKLEDKAYQRFTKLSGKERDDARSQRVSPKVPEAVRISKLKYLSAECQKPCNAERIASNMVWPHDHPGPEEDRMAGVHKDMNVKPCSLVTIIHDTNSIAGSKLTTDAKAENRDTTRSHVGTFSRDVNERLSSENVHKAGKMLDWVSNDFEIQWHDILLGERIGQGSYGKVYRADWQGSDVAVKIFLDQDFKEEALEEFRREVAIMRRLRHPNIILFMGAVTKPPNLSILTEFCPRGSLYRLLHRTDREVDERRRIRMALDIAKGLNYLHRSSPPVVHRDLKSPNLLVDKYWTVKVCDFGLSQMKHNTFLTSKSGAGTPEWMAPEVLRNEPSDEKSDVYSFGVILWELATLQQPWAALSPIQVVGAVGFQHRRLPIPDNVDPEIANIIHACWFSDPKSRPAFYDIMQKLKLLQRLTLSQPNH</sequence>
<evidence type="ECO:0000313" key="1">
    <source>
        <dbReference type="EMBL" id="KAJ7552346.1"/>
    </source>
</evidence>
<dbReference type="Proteomes" id="UP001162992">
    <property type="component" value="Chromosome 6"/>
</dbReference>
<organism evidence="1 2">
    <name type="scientific">Diphasiastrum complanatum</name>
    <name type="common">Issler's clubmoss</name>
    <name type="synonym">Lycopodium complanatum</name>
    <dbReference type="NCBI Taxonomy" id="34168"/>
    <lineage>
        <taxon>Eukaryota</taxon>
        <taxon>Viridiplantae</taxon>
        <taxon>Streptophyta</taxon>
        <taxon>Embryophyta</taxon>
        <taxon>Tracheophyta</taxon>
        <taxon>Lycopodiopsida</taxon>
        <taxon>Lycopodiales</taxon>
        <taxon>Lycopodiaceae</taxon>
        <taxon>Lycopodioideae</taxon>
        <taxon>Diphasiastrum</taxon>
    </lineage>
</organism>
<protein>
    <submittedName>
        <fullName evidence="1">Uncharacterized protein</fullName>
    </submittedName>
</protein>
<name>A0ACC2DDM4_DIPCM</name>
<evidence type="ECO:0000313" key="2">
    <source>
        <dbReference type="Proteomes" id="UP001162992"/>
    </source>
</evidence>
<dbReference type="EMBL" id="CM055097">
    <property type="protein sequence ID" value="KAJ7552346.1"/>
    <property type="molecule type" value="Genomic_DNA"/>
</dbReference>
<proteinExistence type="predicted"/>
<keyword evidence="2" id="KW-1185">Reference proteome</keyword>
<gene>
    <name evidence="1" type="ORF">O6H91_06G051400</name>
</gene>